<dbReference type="AlphaFoldDB" id="A0A1Q9LHD1"/>
<dbReference type="RefSeq" id="WP_075976822.1">
    <property type="nucleotide sequence ID" value="NZ_MKQR01000023.1"/>
</dbReference>
<proteinExistence type="predicted"/>
<dbReference type="OrthoDB" id="3695332at2"/>
<sequence length="107" mass="10653">MDGYEVDVEGLRKAARAAGSAGEQAGQVKLGEAVRPVGAAMPGSAAAGRAQALAEAWDERLRAWSADIATFSGNLGTSADGYQRNEDAAKADFGGIGALLDSLGGGG</sequence>
<comment type="caution">
    <text evidence="1">The sequence shown here is derived from an EMBL/GenBank/DDBJ whole genome shotgun (WGS) entry which is preliminary data.</text>
</comment>
<dbReference type="Gene3D" id="1.10.287.1060">
    <property type="entry name" value="ESAT-6-like"/>
    <property type="match status" value="1"/>
</dbReference>
<gene>
    <name evidence="1" type="ORF">BJP25_00890</name>
</gene>
<reference evidence="1 2" key="1">
    <citation type="submission" date="2016-10" db="EMBL/GenBank/DDBJ databases">
        <title>The Draft Genome Sequence of Actinokineospora bangkokensis 44EHWT reveals the biosynthetic pathway of antifungal compounds Thailandins with unusual extender unit butylmalonyl-CoA.</title>
        <authorList>
            <person name="Greule A."/>
            <person name="Intra B."/>
            <person name="Flemming S."/>
            <person name="Rommel M.G."/>
            <person name="Panbangred W."/>
            <person name="Bechthold A."/>
        </authorList>
    </citation>
    <scope>NUCLEOTIDE SEQUENCE [LARGE SCALE GENOMIC DNA]</scope>
    <source>
        <strain evidence="1 2">44EHW</strain>
    </source>
</reference>
<organism evidence="1 2">
    <name type="scientific">Actinokineospora bangkokensis</name>
    <dbReference type="NCBI Taxonomy" id="1193682"/>
    <lineage>
        <taxon>Bacteria</taxon>
        <taxon>Bacillati</taxon>
        <taxon>Actinomycetota</taxon>
        <taxon>Actinomycetes</taxon>
        <taxon>Pseudonocardiales</taxon>
        <taxon>Pseudonocardiaceae</taxon>
        <taxon>Actinokineospora</taxon>
    </lineage>
</organism>
<dbReference type="STRING" id="1193682.BJP25_00890"/>
<dbReference type="EMBL" id="MKQR01000023">
    <property type="protein sequence ID" value="OLR91425.1"/>
    <property type="molecule type" value="Genomic_DNA"/>
</dbReference>
<name>A0A1Q9LHD1_9PSEU</name>
<accession>A0A1Q9LHD1</accession>
<evidence type="ECO:0008006" key="3">
    <source>
        <dbReference type="Google" id="ProtNLM"/>
    </source>
</evidence>
<keyword evidence="2" id="KW-1185">Reference proteome</keyword>
<evidence type="ECO:0000313" key="2">
    <source>
        <dbReference type="Proteomes" id="UP000186040"/>
    </source>
</evidence>
<dbReference type="Proteomes" id="UP000186040">
    <property type="component" value="Unassembled WGS sequence"/>
</dbReference>
<evidence type="ECO:0000313" key="1">
    <source>
        <dbReference type="EMBL" id="OLR91425.1"/>
    </source>
</evidence>
<protein>
    <recommendedName>
        <fullName evidence="3">WXG100 family type VII secretion target</fullName>
    </recommendedName>
</protein>